<feature type="region of interest" description="Disordered" evidence="2">
    <location>
        <begin position="44"/>
        <end position="73"/>
    </location>
</feature>
<keyword evidence="5" id="KW-1185">Reference proteome</keyword>
<dbReference type="CDD" id="cd22272">
    <property type="entry name" value="DPBB_EXLX1-like"/>
    <property type="match status" value="1"/>
</dbReference>
<dbReference type="InterPro" id="IPR036749">
    <property type="entry name" value="Expansin_CBD_sf"/>
</dbReference>
<organism evidence="4 5">
    <name type="scientific">Nocardia transvalensis</name>
    <dbReference type="NCBI Taxonomy" id="37333"/>
    <lineage>
        <taxon>Bacteria</taxon>
        <taxon>Bacillati</taxon>
        <taxon>Actinomycetota</taxon>
        <taxon>Actinomycetes</taxon>
        <taxon>Mycobacteriales</taxon>
        <taxon>Nocardiaceae</taxon>
        <taxon>Nocardia</taxon>
    </lineage>
</organism>
<dbReference type="NCBIfam" id="NF041144">
    <property type="entry name" value="expansin_EXLX1"/>
    <property type="match status" value="1"/>
</dbReference>
<dbReference type="Gene3D" id="2.60.40.760">
    <property type="entry name" value="Expansin, cellulose-binding-like domain"/>
    <property type="match status" value="1"/>
</dbReference>
<dbReference type="SUPFAM" id="SSF50685">
    <property type="entry name" value="Barwin-like endoglucanases"/>
    <property type="match status" value="1"/>
</dbReference>
<evidence type="ECO:0000256" key="3">
    <source>
        <dbReference type="SAM" id="Phobius"/>
    </source>
</evidence>
<reference evidence="4 5" key="1">
    <citation type="submission" date="2020-08" db="EMBL/GenBank/DDBJ databases">
        <title>Sequencing the genomes of 1000 actinobacteria strains.</title>
        <authorList>
            <person name="Klenk H.-P."/>
        </authorList>
    </citation>
    <scope>NUCLEOTIDE SEQUENCE [LARGE SCALE GENOMIC DNA]</scope>
    <source>
        <strain evidence="4 5">DSM 43582</strain>
    </source>
</reference>
<proteinExistence type="predicted"/>
<keyword evidence="3" id="KW-0812">Transmembrane</keyword>
<keyword evidence="1" id="KW-0732">Signal</keyword>
<name>A0A7W9PJH3_9NOCA</name>
<keyword evidence="3" id="KW-0472">Membrane</keyword>
<dbReference type="SUPFAM" id="SSF49590">
    <property type="entry name" value="PHL pollen allergen"/>
    <property type="match status" value="1"/>
</dbReference>
<accession>A0A7W9PJH3</accession>
<evidence type="ECO:0008006" key="6">
    <source>
        <dbReference type="Google" id="ProtNLM"/>
    </source>
</evidence>
<evidence type="ECO:0000313" key="5">
    <source>
        <dbReference type="Proteomes" id="UP000540412"/>
    </source>
</evidence>
<evidence type="ECO:0000313" key="4">
    <source>
        <dbReference type="EMBL" id="MBB5917255.1"/>
    </source>
</evidence>
<dbReference type="RefSeq" id="WP_157185463.1">
    <property type="nucleotide sequence ID" value="NZ_JACHIT010000002.1"/>
</dbReference>
<dbReference type="InterPro" id="IPR049818">
    <property type="entry name" value="Expansin_EXLX1-like"/>
</dbReference>
<gene>
    <name evidence="4" type="ORF">BJY24_006167</name>
</gene>
<dbReference type="EMBL" id="JACHIT010000002">
    <property type="protein sequence ID" value="MBB5917255.1"/>
    <property type="molecule type" value="Genomic_DNA"/>
</dbReference>
<dbReference type="Gene3D" id="2.40.40.10">
    <property type="entry name" value="RlpA-like domain"/>
    <property type="match status" value="1"/>
</dbReference>
<dbReference type="AlphaFoldDB" id="A0A7W9PJH3"/>
<dbReference type="InterPro" id="IPR051477">
    <property type="entry name" value="Expansin_CellWall"/>
</dbReference>
<dbReference type="PANTHER" id="PTHR31836">
    <property type="match status" value="1"/>
</dbReference>
<feature type="transmembrane region" description="Helical" evidence="3">
    <location>
        <begin position="16"/>
        <end position="35"/>
    </location>
</feature>
<keyword evidence="3" id="KW-1133">Transmembrane helix</keyword>
<sequence length="296" mass="30862">MVHRVTRRQHVRAARPWVWTALAGAVAVAAVLWVARPDPASCSVTPAPAPEPPVRTVTNPTVSEPLPTLERLDSPQPGEARYYAFNQRVACSIPELPLDGFYIGVPTAEYAGGAACGALVQLDGPLGSVRAQVVDRCPGCGPGQYDLSTAAFTQIADQGAGVAPISLRHIHNPVPTPELVYRVQDGSSSHWLSLLFANTGNPLSRVEIRPDAGGPGHTLKRGTDNYWSISGAGAGPFTALLTDTEGHQVRVPGIAVTPGALRHTGTGLYEFPPLPPATSTMPATTAVVPTPAAGCA</sequence>
<evidence type="ECO:0000256" key="2">
    <source>
        <dbReference type="SAM" id="MobiDB-lite"/>
    </source>
</evidence>
<comment type="caution">
    <text evidence="4">The sequence shown here is derived from an EMBL/GenBank/DDBJ whole genome shotgun (WGS) entry which is preliminary data.</text>
</comment>
<protein>
    <recommendedName>
        <fullName evidence="6">RlpA-like protein double-psi beta-barrel domain-containing protein</fullName>
    </recommendedName>
</protein>
<evidence type="ECO:0000256" key="1">
    <source>
        <dbReference type="ARBA" id="ARBA00022729"/>
    </source>
</evidence>
<dbReference type="PANTHER" id="PTHR31836:SF21">
    <property type="entry name" value="EXPANSIN-LIKE PROTEIN 7"/>
    <property type="match status" value="1"/>
</dbReference>
<dbReference type="Proteomes" id="UP000540412">
    <property type="component" value="Unassembled WGS sequence"/>
</dbReference>
<dbReference type="InterPro" id="IPR036908">
    <property type="entry name" value="RlpA-like_sf"/>
</dbReference>